<accession>A0AAN7N9L4</accession>
<feature type="coiled-coil region" evidence="1">
    <location>
        <begin position="166"/>
        <end position="354"/>
    </location>
</feature>
<dbReference type="InterPro" id="IPR000477">
    <property type="entry name" value="RT_dom"/>
</dbReference>
<evidence type="ECO:0000256" key="2">
    <source>
        <dbReference type="SAM" id="MobiDB-lite"/>
    </source>
</evidence>
<dbReference type="Pfam" id="PF00078">
    <property type="entry name" value="RVT_1"/>
    <property type="match status" value="1"/>
</dbReference>
<dbReference type="SUPFAM" id="SSF56672">
    <property type="entry name" value="DNA/RNA polymerases"/>
    <property type="match status" value="1"/>
</dbReference>
<feature type="compositionally biased region" description="Basic and acidic residues" evidence="2">
    <location>
        <begin position="422"/>
        <end position="439"/>
    </location>
</feature>
<dbReference type="GO" id="GO:0005814">
    <property type="term" value="C:centriole"/>
    <property type="evidence" value="ECO:0007669"/>
    <property type="project" value="TreeGrafter"/>
</dbReference>
<dbReference type="Proteomes" id="UP001333110">
    <property type="component" value="Unassembled WGS sequence"/>
</dbReference>
<dbReference type="AlphaFoldDB" id="A0AAN7N9L4"/>
<comment type="caution">
    <text evidence="4">The sequence shown here is derived from an EMBL/GenBank/DDBJ whole genome shotgun (WGS) entry which is preliminary data.</text>
</comment>
<organism evidence="4 5">
    <name type="scientific">Mycteria americana</name>
    <name type="common">Wood stork</name>
    <dbReference type="NCBI Taxonomy" id="33587"/>
    <lineage>
        <taxon>Eukaryota</taxon>
        <taxon>Metazoa</taxon>
        <taxon>Chordata</taxon>
        <taxon>Craniata</taxon>
        <taxon>Vertebrata</taxon>
        <taxon>Euteleostomi</taxon>
        <taxon>Archelosauria</taxon>
        <taxon>Archosauria</taxon>
        <taxon>Dinosauria</taxon>
        <taxon>Saurischia</taxon>
        <taxon>Theropoda</taxon>
        <taxon>Coelurosauria</taxon>
        <taxon>Aves</taxon>
        <taxon>Neognathae</taxon>
        <taxon>Neoaves</taxon>
        <taxon>Aequornithes</taxon>
        <taxon>Ciconiiformes</taxon>
        <taxon>Ciconiidae</taxon>
        <taxon>Mycteria</taxon>
    </lineage>
</organism>
<keyword evidence="1" id="KW-0175">Coiled coil</keyword>
<evidence type="ECO:0000256" key="1">
    <source>
        <dbReference type="SAM" id="Coils"/>
    </source>
</evidence>
<dbReference type="PROSITE" id="PS50878">
    <property type="entry name" value="RT_POL"/>
    <property type="match status" value="1"/>
</dbReference>
<evidence type="ECO:0000259" key="3">
    <source>
        <dbReference type="PROSITE" id="PS50878"/>
    </source>
</evidence>
<dbReference type="InterPro" id="IPR043502">
    <property type="entry name" value="DNA/RNA_pol_sf"/>
</dbReference>
<sequence>MKFTIYFSPLKALRKQDAKADETEELMKNKLVKYESEKNQLEQELEQSRKKLNESEGSREALLHQIEDLRSQLLRAEEDRVELQHQISHVAMHRQSCQGVQDDDRRVRTVAERYEREKQELEKHILELKTKLSHNAVMSEVEELKRCIERKDKEKAQLVMHIQVLTSDLENREKQEEKMLDQLKEIQSCYKACENGRRQTELQSAELAQRVEESTKEAERYLTEFKHSEALRLEIEKKREDLKVRAQETIRQWKSKCKKLEREVEKQNETINQLMDKNSQALKEKDDLRSQLLSAIHQIENLRKELNDVLTKRAQQEELLHCKEVKLNEMKSHQVSLEEEIKEVQGTVNKLENELKKQVFLQNQMQAEKEHLETELATSNLIHKKDQERLLEMQADVKNLSSVRVELTNRIAEEEKVKKELHKSLSDLQKQQESKHEEMTSSNRQLKIEREVHQQELADLRSELQNVKIKHERNVQELMKLLKQEKDDAEAQIRMLKMELVEEKNIVKTQCRQLEKIKIECDKLTEELTQNEEENIKLRWKCEFVKQELERKESIGAGRLLYGVLYNKLQKLLKEKDKQISNEEDYLKKMDEARLQFKDQLCHLEMEQKSILAMIGSEIDAACEIFSRDSMEKFKAISLTPMVLNDPHRWLAETKTKLQWLCEEVKERESKEKKLRCYLLQSREQLKHFTQMKEAEHQSLFKQIKKQEKLLEEIHREKRGMLLVPVLLIKGRKNFKILLIIIPMEHSDVFYQLDDTQLSGVVDMPEGRDAIQRDLDKLEKWACVNLMRFNKAKCKVLHLGRGNPQYQYRLGDEGIESSPVEKDLGQSWLTREVPVDWRLANVMPIFKKGRKKDPGNYRPVSLTSVPGKLMEQIILSAITWHVEDNQGIKPSQQGFRKGRSCLTNLISFYDKVTHLVDEGKAVDVVYLDFSKAVNTISDSILLEKLAAHGLDGCTLHWVKNWLDGWAQRVVVNGVKSSWWPVTSGVPQGSVLGPVLFNIFINDLDKGIECTLSKFADDTKLCGSVDLLEGRKALQRDLDRLDRWAEVNCMGFNKAKCKVLHLGHSNPMQCYRLGEEWLESCQAEKDLGVLVDSQLNMGQQCAQVAKKANGILACIKNSMASRTREVIVPLYSALVRPHLEYCVQFWAPHYERDVEVLERVQRRATKLVKGLEHKSYEEQLRELGLFSLEKRRLREDLLALYNYLKGGCREVGVGLFSQVTSDRTRGNGLKLRQGRFRLDIRKFYFTERVIKHWNRLPREVVESPSLEVFKRDLDEVLRDMV</sequence>
<dbReference type="PANTHER" id="PTHR46657">
    <property type="entry name" value="CENTROSOMAL PROTEIN OF 128 KDA"/>
    <property type="match status" value="1"/>
</dbReference>
<gene>
    <name evidence="4" type="ORF">QYF61_016138</name>
</gene>
<proteinExistence type="predicted"/>
<reference evidence="4 5" key="1">
    <citation type="journal article" date="2023" name="J. Hered.">
        <title>Chromosome-level genome of the wood stork (Mycteria americana) provides insight into avian chromosome evolution.</title>
        <authorList>
            <person name="Flamio R. Jr."/>
            <person name="Ramstad K.M."/>
        </authorList>
    </citation>
    <scope>NUCLEOTIDE SEQUENCE [LARGE SCALE GENOMIC DNA]</scope>
    <source>
        <strain evidence="4">JAX WOST 10</strain>
    </source>
</reference>
<feature type="coiled-coil region" evidence="1">
    <location>
        <begin position="20"/>
        <end position="131"/>
    </location>
</feature>
<name>A0AAN7N9L4_MYCAM</name>
<feature type="region of interest" description="Disordered" evidence="2">
    <location>
        <begin position="422"/>
        <end position="443"/>
    </location>
</feature>
<dbReference type="CDD" id="cd01650">
    <property type="entry name" value="RT_nLTR_like"/>
    <property type="match status" value="1"/>
</dbReference>
<feature type="domain" description="Reverse transcriptase" evidence="3">
    <location>
        <begin position="826"/>
        <end position="1090"/>
    </location>
</feature>
<keyword evidence="5" id="KW-1185">Reference proteome</keyword>
<evidence type="ECO:0000313" key="4">
    <source>
        <dbReference type="EMBL" id="KAK4822569.1"/>
    </source>
</evidence>
<dbReference type="GO" id="GO:0000922">
    <property type="term" value="C:spindle pole"/>
    <property type="evidence" value="ECO:0007669"/>
    <property type="project" value="TreeGrafter"/>
</dbReference>
<dbReference type="PANTHER" id="PTHR46657:SF1">
    <property type="entry name" value="CENTROSOMAL PROTEIN OF 128 KDA"/>
    <property type="match status" value="1"/>
</dbReference>
<dbReference type="InterPro" id="IPR026652">
    <property type="entry name" value="CEP128"/>
</dbReference>
<protein>
    <recommendedName>
        <fullName evidence="3">Reverse transcriptase domain-containing protein</fullName>
    </recommendedName>
</protein>
<dbReference type="EMBL" id="JAUNZN010000004">
    <property type="protein sequence ID" value="KAK4822569.1"/>
    <property type="molecule type" value="Genomic_DNA"/>
</dbReference>
<evidence type="ECO:0000313" key="5">
    <source>
        <dbReference type="Proteomes" id="UP001333110"/>
    </source>
</evidence>